<reference evidence="2 3" key="1">
    <citation type="submission" date="2021-06" db="EMBL/GenBank/DDBJ databases">
        <title>Faecalicatena sp. nov. isolated from porcine feces.</title>
        <authorList>
            <person name="Oh B.S."/>
            <person name="Lee J.H."/>
        </authorList>
    </citation>
    <scope>NUCLEOTIDE SEQUENCE [LARGE SCALE GENOMIC DNA]</scope>
    <source>
        <strain evidence="2 3">AGMB00832</strain>
    </source>
</reference>
<dbReference type="Pfam" id="PF13186">
    <property type="entry name" value="SPASM"/>
    <property type="match status" value="1"/>
</dbReference>
<accession>A0ABS6D0F3</accession>
<dbReference type="Pfam" id="PF13432">
    <property type="entry name" value="TPR_16"/>
    <property type="match status" value="1"/>
</dbReference>
<organism evidence="2 3">
    <name type="scientific">Faecalicatena faecalis</name>
    <dbReference type="NCBI Taxonomy" id="2726362"/>
    <lineage>
        <taxon>Bacteria</taxon>
        <taxon>Bacillati</taxon>
        <taxon>Bacillota</taxon>
        <taxon>Clostridia</taxon>
        <taxon>Lachnospirales</taxon>
        <taxon>Lachnospiraceae</taxon>
        <taxon>Faecalicatena</taxon>
    </lineage>
</organism>
<dbReference type="PANTHER" id="PTHR11228:SF7">
    <property type="entry name" value="PQQA PEPTIDE CYCLASE"/>
    <property type="match status" value="1"/>
</dbReference>
<dbReference type="SFLD" id="SFLDS00029">
    <property type="entry name" value="Radical_SAM"/>
    <property type="match status" value="1"/>
</dbReference>
<proteinExistence type="predicted"/>
<comment type="caution">
    <text evidence="2">The sequence shown here is derived from an EMBL/GenBank/DDBJ whole genome shotgun (WGS) entry which is preliminary data.</text>
</comment>
<evidence type="ECO:0000313" key="2">
    <source>
        <dbReference type="EMBL" id="MBU3874721.1"/>
    </source>
</evidence>
<dbReference type="PROSITE" id="PS51918">
    <property type="entry name" value="RADICAL_SAM"/>
    <property type="match status" value="1"/>
</dbReference>
<evidence type="ECO:0000259" key="1">
    <source>
        <dbReference type="PROSITE" id="PS51918"/>
    </source>
</evidence>
<feature type="domain" description="Radical SAM core" evidence="1">
    <location>
        <begin position="1"/>
        <end position="210"/>
    </location>
</feature>
<name>A0ABS6D0F3_9FIRM</name>
<dbReference type="EMBL" id="JABACJ020000001">
    <property type="protein sequence ID" value="MBU3874721.1"/>
    <property type="molecule type" value="Genomic_DNA"/>
</dbReference>
<sequence length="480" mass="53890">MKYQPITCVWEVTMGCNMRCGHCGSSCAEPLPDELTTEEALNLCDQIASLGLKWVTLSGGEPLTRKDLPSLIERLHSKGVAVNIITNGWMLNSDMAAALKKSGISTAAISIDGTKPIHDKIRKEGAFEHAEQAFAALKAQGIQTGAVTTITKQNLGILEELKTELIRMNVDSWQVQLGLPMGNLKERPDWVLDPQQVNEILDFCYQTALEGKIKIFPADCIGYYTQQETQIKQISYGRTDVPLWDGCNAGIRGFGILHNGNILGCTSIRDDEFIEGNIRERSLREIWEDDDLFLWRRNMTRDDLTGKCNTCVYASKCLGGCPNTRLTMNGDIHSENQYCVYYWQLDHMEKKYQHITDWQGLLNMAQTLMAQGKYQDAAFALKQVTILNPDCADAYKAKGYCEYMCGNYEQCKSDNESAMKLNDQDAYALRGYAIARFRLGEEKEGIADLQKAVELTGYCDLDLIEDVKIMMANHNTGLQK</sequence>
<protein>
    <submittedName>
        <fullName evidence="2">Radical SAM protein</fullName>
    </submittedName>
</protein>
<dbReference type="PANTHER" id="PTHR11228">
    <property type="entry name" value="RADICAL SAM DOMAIN PROTEIN"/>
    <property type="match status" value="1"/>
</dbReference>
<dbReference type="RefSeq" id="WP_216239155.1">
    <property type="nucleotide sequence ID" value="NZ_JABACJ020000001.1"/>
</dbReference>
<dbReference type="InterPro" id="IPR019734">
    <property type="entry name" value="TPR_rpt"/>
</dbReference>
<dbReference type="CDD" id="cd01335">
    <property type="entry name" value="Radical_SAM"/>
    <property type="match status" value="1"/>
</dbReference>
<dbReference type="InterPro" id="IPR023885">
    <property type="entry name" value="4Fe4S-binding_SPASM_dom"/>
</dbReference>
<dbReference type="Pfam" id="PF04055">
    <property type="entry name" value="Radical_SAM"/>
    <property type="match status" value="1"/>
</dbReference>
<dbReference type="SFLD" id="SFLDG01386">
    <property type="entry name" value="main_SPASM_domain-containing"/>
    <property type="match status" value="1"/>
</dbReference>
<dbReference type="NCBIfam" id="TIGR04085">
    <property type="entry name" value="rSAM_more_4Fe4S"/>
    <property type="match status" value="1"/>
</dbReference>
<dbReference type="InterPro" id="IPR007197">
    <property type="entry name" value="rSAM"/>
</dbReference>
<dbReference type="SMART" id="SM00729">
    <property type="entry name" value="Elp3"/>
    <property type="match status" value="1"/>
</dbReference>
<dbReference type="SFLD" id="SFLDG01067">
    <property type="entry name" value="SPASM/twitch_domain_containing"/>
    <property type="match status" value="1"/>
</dbReference>
<dbReference type="SMART" id="SM00028">
    <property type="entry name" value="TPR"/>
    <property type="match status" value="3"/>
</dbReference>
<keyword evidence="3" id="KW-1185">Reference proteome</keyword>
<gene>
    <name evidence="2" type="ORF">HGO97_002690</name>
</gene>
<dbReference type="Proteomes" id="UP000723714">
    <property type="component" value="Unassembled WGS sequence"/>
</dbReference>
<dbReference type="InterPro" id="IPR006638">
    <property type="entry name" value="Elp3/MiaA/NifB-like_rSAM"/>
</dbReference>
<dbReference type="InterPro" id="IPR050377">
    <property type="entry name" value="Radical_SAM_PqqE_MftC-like"/>
</dbReference>
<evidence type="ECO:0000313" key="3">
    <source>
        <dbReference type="Proteomes" id="UP000723714"/>
    </source>
</evidence>